<dbReference type="Proteomes" id="UP000290204">
    <property type="component" value="Unassembled WGS sequence"/>
</dbReference>
<keyword evidence="2" id="KW-1185">Reference proteome</keyword>
<sequence length="182" mass="21466">MWRPLVTVFLWFILDSCSTTIKVFPTTDQDKLGVKSNKFRGTVFKKSYPQDKLFISSIDSINRFTPTENEIKQAEAILKKQIEQENKDRLNQLKKKEYIHRNLNKYFRQYIGFTNHKGEKVIHINFDWDRYTLFDRIIGNWDDRNEYTSDFTVTFDGGSRHWSINVNLTTGKLEGLSINGVA</sequence>
<reference evidence="1 2" key="1">
    <citation type="submission" date="2019-01" db="EMBL/GenBank/DDBJ databases">
        <title>Lacibacter sp. strain TTM-7.</title>
        <authorList>
            <person name="Chen W.-M."/>
        </authorList>
    </citation>
    <scope>NUCLEOTIDE SEQUENCE [LARGE SCALE GENOMIC DNA]</scope>
    <source>
        <strain evidence="1 2">TTM-7</strain>
    </source>
</reference>
<name>A0A4Q1CJB2_9BACT</name>
<evidence type="ECO:0000313" key="2">
    <source>
        <dbReference type="Proteomes" id="UP000290204"/>
    </source>
</evidence>
<accession>A0A4Q1CJB2</accession>
<protein>
    <submittedName>
        <fullName evidence="1">Uncharacterized protein</fullName>
    </submittedName>
</protein>
<dbReference type="AlphaFoldDB" id="A0A4Q1CJB2"/>
<dbReference type="RefSeq" id="WP_129130701.1">
    <property type="nucleotide sequence ID" value="NZ_SDHW01000002.1"/>
</dbReference>
<comment type="caution">
    <text evidence="1">The sequence shown here is derived from an EMBL/GenBank/DDBJ whole genome shotgun (WGS) entry which is preliminary data.</text>
</comment>
<evidence type="ECO:0000313" key="1">
    <source>
        <dbReference type="EMBL" id="RXK60740.1"/>
    </source>
</evidence>
<organism evidence="1 2">
    <name type="scientific">Lacibacter luteus</name>
    <dbReference type="NCBI Taxonomy" id="2508719"/>
    <lineage>
        <taxon>Bacteria</taxon>
        <taxon>Pseudomonadati</taxon>
        <taxon>Bacteroidota</taxon>
        <taxon>Chitinophagia</taxon>
        <taxon>Chitinophagales</taxon>
        <taxon>Chitinophagaceae</taxon>
        <taxon>Lacibacter</taxon>
    </lineage>
</organism>
<dbReference type="EMBL" id="SDHW01000002">
    <property type="protein sequence ID" value="RXK60740.1"/>
    <property type="molecule type" value="Genomic_DNA"/>
</dbReference>
<proteinExistence type="predicted"/>
<dbReference type="OrthoDB" id="4301792at2"/>
<gene>
    <name evidence="1" type="ORF">ESA94_09765</name>
</gene>